<keyword evidence="1" id="KW-0175">Coiled coil</keyword>
<feature type="region of interest" description="Disordered" evidence="2">
    <location>
        <begin position="205"/>
        <end position="403"/>
    </location>
</feature>
<feature type="compositionally biased region" description="Basic and acidic residues" evidence="2">
    <location>
        <begin position="367"/>
        <end position="389"/>
    </location>
</feature>
<evidence type="ECO:0000256" key="2">
    <source>
        <dbReference type="SAM" id="MobiDB-lite"/>
    </source>
</evidence>
<name>H8GES6_9PSEU</name>
<protein>
    <submittedName>
        <fullName evidence="3">PPE family protein</fullName>
    </submittedName>
</protein>
<accession>H8GES6</accession>
<feature type="compositionally biased region" description="Basic and acidic residues" evidence="2">
    <location>
        <begin position="209"/>
        <end position="219"/>
    </location>
</feature>
<dbReference type="EMBL" id="CM001466">
    <property type="protein sequence ID" value="EHY89987.1"/>
    <property type="molecule type" value="Genomic_DNA"/>
</dbReference>
<feature type="coiled-coil region" evidence="1">
    <location>
        <begin position="25"/>
        <end position="52"/>
    </location>
</feature>
<keyword evidence="4" id="KW-1185">Reference proteome</keyword>
<dbReference type="AlphaFoldDB" id="H8GES6"/>
<sequence>MAFEEPLTATEIYEQVTSGEGPRKLAAAAEAATRLRRALADLAADVRAAADETDREWEGDAGSRAAVLAMPLALASETDGALLQGLDRTISDQITAFARVHDSVVPVPPQPPAPTKDDVIGSLLGDDSYRERLQAYDRDATNNVAAFRSYHQASTANSDATPHRYSPLLSAEALTIRRTDPSATASDNAVGPPPPAPPAAEIESAAELSHTRHSEHSDSPRTSTPTPAGFPDRLTESVGTPTESGPAPARSGVTPAAAHTSPSPVPEPPLSTGEAFGSGRHGSILAPGQHPDAVATTDPHGRVGNPAPRPIPSPGRGSGGVGAGGPDDSGRSRSGTTSTPGTAPGVSARSAAGMPPGATGRPSGGADQERRRPAYLRDPDPDDTYKDPLPKTAPPVVGDNPSR</sequence>
<organism evidence="3 4">
    <name type="scientific">Saccharomonospora azurea NA-128</name>
    <dbReference type="NCBI Taxonomy" id="882081"/>
    <lineage>
        <taxon>Bacteria</taxon>
        <taxon>Bacillati</taxon>
        <taxon>Actinomycetota</taxon>
        <taxon>Actinomycetes</taxon>
        <taxon>Pseudonocardiales</taxon>
        <taxon>Pseudonocardiaceae</taxon>
        <taxon>Saccharomonospora</taxon>
    </lineage>
</organism>
<dbReference type="RefSeq" id="WP_005443092.1">
    <property type="nucleotide sequence ID" value="NZ_CM001466.1"/>
</dbReference>
<dbReference type="Gene3D" id="1.20.1260.20">
    <property type="entry name" value="PPE superfamily"/>
    <property type="match status" value="1"/>
</dbReference>
<feature type="region of interest" description="Disordered" evidence="2">
    <location>
        <begin position="181"/>
        <end position="200"/>
    </location>
</feature>
<evidence type="ECO:0000313" key="3">
    <source>
        <dbReference type="EMBL" id="EHY89987.1"/>
    </source>
</evidence>
<proteinExistence type="predicted"/>
<dbReference type="HOGENOM" id="CLU_684928_0_0_11"/>
<evidence type="ECO:0000256" key="1">
    <source>
        <dbReference type="SAM" id="Coils"/>
    </source>
</evidence>
<reference evidence="3 4" key="1">
    <citation type="journal article" date="2012" name="Stand. Genomic Sci.">
        <title>Genome sequence of the soil bacterium Saccharomonospora azurea type strain (NA-128(T)).</title>
        <authorList>
            <person name="Klenk H.P."/>
            <person name="Held B."/>
            <person name="Lucas S."/>
            <person name="Lapidus A."/>
            <person name="Copeland A."/>
            <person name="Hammon N."/>
            <person name="Pitluck S."/>
            <person name="Goodwin L.A."/>
            <person name="Han C."/>
            <person name="Tapia R."/>
            <person name="Brambilla E.M."/>
            <person name="Potter G."/>
            <person name="Land M."/>
            <person name="Ivanova N."/>
            <person name="Rohde M."/>
            <person name="Goker M."/>
            <person name="Detter J.C."/>
            <person name="Kyrpides N.C."/>
            <person name="Woyke T."/>
        </authorList>
    </citation>
    <scope>NUCLEOTIDE SEQUENCE [LARGE SCALE GENOMIC DNA]</scope>
    <source>
        <strain evidence="3 4">NA-128</strain>
    </source>
</reference>
<dbReference type="Proteomes" id="UP000004705">
    <property type="component" value="Chromosome"/>
</dbReference>
<dbReference type="InterPro" id="IPR038332">
    <property type="entry name" value="PPE_sf"/>
</dbReference>
<feature type="compositionally biased region" description="Low complexity" evidence="2">
    <location>
        <begin position="332"/>
        <end position="345"/>
    </location>
</feature>
<evidence type="ECO:0000313" key="4">
    <source>
        <dbReference type="Proteomes" id="UP000004705"/>
    </source>
</evidence>
<gene>
    <name evidence="3" type="ORF">SacazDRAFT_03105</name>
</gene>
<feature type="compositionally biased region" description="Gly residues" evidence="2">
    <location>
        <begin position="316"/>
        <end position="327"/>
    </location>
</feature>
<dbReference type="SUPFAM" id="SSF140459">
    <property type="entry name" value="PE/PPE dimer-like"/>
    <property type="match status" value="1"/>
</dbReference>